<dbReference type="EMBL" id="FQTY01000025">
    <property type="protein sequence ID" value="SHF17453.1"/>
    <property type="molecule type" value="Genomic_DNA"/>
</dbReference>
<dbReference type="GeneID" id="90995811"/>
<dbReference type="AlphaFoldDB" id="A0A1M4ZHD3"/>
<evidence type="ECO:0000313" key="1">
    <source>
        <dbReference type="EMBL" id="SHF17453.1"/>
    </source>
</evidence>
<dbReference type="Proteomes" id="UP000184114">
    <property type="component" value="Unassembled WGS sequence"/>
</dbReference>
<organism evidence="1 2">
    <name type="scientific">Tissierella praeacuta DSM 18095</name>
    <dbReference type="NCBI Taxonomy" id="1123404"/>
    <lineage>
        <taxon>Bacteria</taxon>
        <taxon>Bacillati</taxon>
        <taxon>Bacillota</taxon>
        <taxon>Tissierellia</taxon>
        <taxon>Tissierellales</taxon>
        <taxon>Tissierellaceae</taxon>
        <taxon>Tissierella</taxon>
    </lineage>
</organism>
<evidence type="ECO:0000313" key="2">
    <source>
        <dbReference type="Proteomes" id="UP000184114"/>
    </source>
</evidence>
<keyword evidence="2" id="KW-1185">Reference proteome</keyword>
<reference evidence="2" key="1">
    <citation type="submission" date="2016-11" db="EMBL/GenBank/DDBJ databases">
        <authorList>
            <person name="Varghese N."/>
            <person name="Submissions S."/>
        </authorList>
    </citation>
    <scope>NUCLEOTIDE SEQUENCE [LARGE SCALE GENOMIC DNA]</scope>
    <source>
        <strain evidence="2">DSM 18095</strain>
    </source>
</reference>
<name>A0A1M4ZHD3_9FIRM</name>
<protein>
    <submittedName>
        <fullName evidence="1">Uncharacterized protein</fullName>
    </submittedName>
</protein>
<dbReference type="RefSeq" id="WP_072977889.1">
    <property type="nucleotide sequence ID" value="NZ_FQTY01000025.1"/>
</dbReference>
<proteinExistence type="predicted"/>
<dbReference type="STRING" id="1123404.SAMN02745784_03053"/>
<gene>
    <name evidence="1" type="ORF">SAMN02745784_03053</name>
</gene>
<sequence length="66" mass="8032">MNLVKVSHKSKGKFLEFYKRQYLNNPLKRNSLYELLKGLINGKSDMSHPDWNKRDFQLFREFIKEL</sequence>
<accession>A0A1M4ZHD3</accession>